<feature type="transmembrane region" description="Helical" evidence="9">
    <location>
        <begin position="200"/>
        <end position="229"/>
    </location>
</feature>
<keyword evidence="7 9" id="KW-1133">Transmembrane helix</keyword>
<accession>A0A8J6ECQ6</accession>
<dbReference type="GO" id="GO:0005319">
    <property type="term" value="F:lipid transporter activity"/>
    <property type="evidence" value="ECO:0007669"/>
    <property type="project" value="TreeGrafter"/>
</dbReference>
<proteinExistence type="inferred from homology"/>
<evidence type="ECO:0000256" key="2">
    <source>
        <dbReference type="ARBA" id="ARBA00008869"/>
    </source>
</evidence>
<evidence type="ECO:0000256" key="7">
    <source>
        <dbReference type="ARBA" id="ARBA00022989"/>
    </source>
</evidence>
<dbReference type="PANTHER" id="PTHR19229">
    <property type="entry name" value="ATP-BINDING CASSETTE TRANSPORTER SUBFAMILY A ABCA"/>
    <property type="match status" value="1"/>
</dbReference>
<keyword evidence="3" id="KW-0813">Transport</keyword>
<dbReference type="GO" id="GO:0016887">
    <property type="term" value="F:ATP hydrolysis activity"/>
    <property type="evidence" value="ECO:0007669"/>
    <property type="project" value="InterPro"/>
</dbReference>
<dbReference type="Gene3D" id="3.40.50.300">
    <property type="entry name" value="P-loop containing nucleotide triphosphate hydrolases"/>
    <property type="match status" value="1"/>
</dbReference>
<dbReference type="OrthoDB" id="8061355at2759"/>
<feature type="non-terminal residue" evidence="11">
    <location>
        <position position="699"/>
    </location>
</feature>
<dbReference type="GO" id="GO:0016020">
    <property type="term" value="C:membrane"/>
    <property type="evidence" value="ECO:0007669"/>
    <property type="project" value="UniProtKB-SubCell"/>
</dbReference>
<dbReference type="InterPro" id="IPR003593">
    <property type="entry name" value="AAA+_ATPase"/>
</dbReference>
<keyword evidence="4 9" id="KW-0812">Transmembrane</keyword>
<dbReference type="PANTHER" id="PTHR19229:SF274">
    <property type="entry name" value="ABC-TYPE ORGANIC ANION TRANSPORTER ABCA8"/>
    <property type="match status" value="1"/>
</dbReference>
<reference evidence="11" key="1">
    <citation type="thesis" date="2020" institute="ProQuest LLC" country="789 East Eisenhower Parkway, Ann Arbor, MI, USA">
        <title>Comparative Genomics and Chromosome Evolution.</title>
        <authorList>
            <person name="Mudd A.B."/>
        </authorList>
    </citation>
    <scope>NUCLEOTIDE SEQUENCE</scope>
    <source>
        <strain evidence="11">HN-11 Male</strain>
        <tissue evidence="11">Kidney and liver</tissue>
    </source>
</reference>
<comment type="similarity">
    <text evidence="2">Belongs to the ABC transporter superfamily. ABCA family.</text>
</comment>
<evidence type="ECO:0000259" key="10">
    <source>
        <dbReference type="PROSITE" id="PS50893"/>
    </source>
</evidence>
<feature type="transmembrane region" description="Helical" evidence="9">
    <location>
        <begin position="334"/>
        <end position="354"/>
    </location>
</feature>
<dbReference type="SUPFAM" id="SSF52540">
    <property type="entry name" value="P-loop containing nucleoside triphosphate hydrolases"/>
    <property type="match status" value="1"/>
</dbReference>
<dbReference type="InterPro" id="IPR026082">
    <property type="entry name" value="ABCA"/>
</dbReference>
<gene>
    <name evidence="11" type="ORF">GDO78_017388</name>
</gene>
<feature type="transmembrane region" description="Helical" evidence="9">
    <location>
        <begin position="274"/>
        <end position="294"/>
    </location>
</feature>
<feature type="transmembrane region" description="Helical" evidence="9">
    <location>
        <begin position="160"/>
        <end position="179"/>
    </location>
</feature>
<dbReference type="GO" id="GO:0140359">
    <property type="term" value="F:ABC-type transporter activity"/>
    <property type="evidence" value="ECO:0007669"/>
    <property type="project" value="InterPro"/>
</dbReference>
<keyword evidence="5" id="KW-0547">Nucleotide-binding</keyword>
<evidence type="ECO:0000256" key="1">
    <source>
        <dbReference type="ARBA" id="ARBA00004141"/>
    </source>
</evidence>
<feature type="transmembrane region" description="Helical" evidence="9">
    <location>
        <begin position="300"/>
        <end position="322"/>
    </location>
</feature>
<dbReference type="AlphaFoldDB" id="A0A8J6ECQ6"/>
<comment type="subcellular location">
    <subcellularLocation>
        <location evidence="1">Membrane</location>
        <topology evidence="1">Multi-pass membrane protein</topology>
    </subcellularLocation>
</comment>
<keyword evidence="12" id="KW-1185">Reference proteome</keyword>
<dbReference type="InterPro" id="IPR027417">
    <property type="entry name" value="P-loop_NTPase"/>
</dbReference>
<dbReference type="Proteomes" id="UP000770717">
    <property type="component" value="Unassembled WGS sequence"/>
</dbReference>
<evidence type="ECO:0000256" key="8">
    <source>
        <dbReference type="ARBA" id="ARBA00023136"/>
    </source>
</evidence>
<sequence length="699" mass="78363">SRLLILASFILPLIALTIFINVIHLIYSVELSPNLYFSRPGDRFHGYYTNLLIHNNTGSPIEDFVMAVQAQNIVVDVVDGEYDENTEKYKGAIVVSLGEKGYSFQIVGNTKATNILPVLVNIISNAYLKMSKSANLIHVWNNPILIENIEDFFAVRNVMIIIYTLFCASLSPHFAMSSISDNRIKARCQLRLSGLFSSAYWLGQALVDITFHCLLLYLLTAILFVFGLFPVSSFGVAMLLVITIAGYGAAMVLYVYLFAFLFGKNKTHYDSWSLFFVLTSLFPFAIMDLAAIYFPGEELLYTFLFPSSSLGSNMLNTLLSAYGIRYYKVGLPEYIITLVPFLHIFLFSGIIWWLEWLFGKKTIKRDPIFREKVETLLASKNLEEKAVIIVDSLRKEYKVRGGCSRLKGKRKVATKNISFHVKRGEVLGLLGPNGAGKTTSVYMLAGEEEPTAGNVSILEKMDESTGFFGYCPQTSPLWPSLTVKEHLEIYAAVKGLRKEDANTAIRRVADALELKEHLGKAAKKLSTGVSRKVCFAISMLGNPTIVLLDEPSTGLDPKGQQRLWRAIRAAFNNKDRGAILTTHYMQEAEAVCDRVAIMIAGKLRCIGSIQQLKSKFGKDYLLEIKVKDARQLEVIDREMIRLFPHATRQDRFSSLLAYKIPKDDVGTLSNAFFLLEEGKPYPLGHSVVLFIVFMLCSPS</sequence>
<dbReference type="Pfam" id="PF00005">
    <property type="entry name" value="ABC_tran"/>
    <property type="match status" value="1"/>
</dbReference>
<evidence type="ECO:0000256" key="5">
    <source>
        <dbReference type="ARBA" id="ARBA00022741"/>
    </source>
</evidence>
<evidence type="ECO:0000256" key="3">
    <source>
        <dbReference type="ARBA" id="ARBA00022448"/>
    </source>
</evidence>
<organism evidence="11 12">
    <name type="scientific">Eleutherodactylus coqui</name>
    <name type="common">Puerto Rican coqui</name>
    <dbReference type="NCBI Taxonomy" id="57060"/>
    <lineage>
        <taxon>Eukaryota</taxon>
        <taxon>Metazoa</taxon>
        <taxon>Chordata</taxon>
        <taxon>Craniata</taxon>
        <taxon>Vertebrata</taxon>
        <taxon>Euteleostomi</taxon>
        <taxon>Amphibia</taxon>
        <taxon>Batrachia</taxon>
        <taxon>Anura</taxon>
        <taxon>Neobatrachia</taxon>
        <taxon>Hyloidea</taxon>
        <taxon>Eleutherodactylidae</taxon>
        <taxon>Eleutherodactylinae</taxon>
        <taxon>Eleutherodactylus</taxon>
        <taxon>Eleutherodactylus</taxon>
    </lineage>
</organism>
<feature type="transmembrane region" description="Helical" evidence="9">
    <location>
        <begin position="235"/>
        <end position="262"/>
    </location>
</feature>
<feature type="transmembrane region" description="Helical" evidence="9">
    <location>
        <begin position="5"/>
        <end position="27"/>
    </location>
</feature>
<dbReference type="FunFam" id="3.40.50.300:FF:000335">
    <property type="entry name" value="ATP binding cassette subfamily A member 5"/>
    <property type="match status" value="1"/>
</dbReference>
<evidence type="ECO:0000313" key="12">
    <source>
        <dbReference type="Proteomes" id="UP000770717"/>
    </source>
</evidence>
<protein>
    <recommendedName>
        <fullName evidence="10">ABC transporter domain-containing protein</fullName>
    </recommendedName>
</protein>
<comment type="caution">
    <text evidence="11">The sequence shown here is derived from an EMBL/GenBank/DDBJ whole genome shotgun (WGS) entry which is preliminary data.</text>
</comment>
<evidence type="ECO:0000256" key="4">
    <source>
        <dbReference type="ARBA" id="ARBA00022692"/>
    </source>
</evidence>
<dbReference type="SMART" id="SM00382">
    <property type="entry name" value="AAA"/>
    <property type="match status" value="1"/>
</dbReference>
<name>A0A8J6ECQ6_ELECQ</name>
<keyword evidence="8 9" id="KW-0472">Membrane</keyword>
<dbReference type="EMBL" id="WNTK01002478">
    <property type="protein sequence ID" value="KAG9465986.1"/>
    <property type="molecule type" value="Genomic_DNA"/>
</dbReference>
<dbReference type="GO" id="GO:0005524">
    <property type="term" value="F:ATP binding"/>
    <property type="evidence" value="ECO:0007669"/>
    <property type="project" value="UniProtKB-KW"/>
</dbReference>
<dbReference type="InterPro" id="IPR003439">
    <property type="entry name" value="ABC_transporter-like_ATP-bd"/>
</dbReference>
<feature type="domain" description="ABC transporter" evidence="10">
    <location>
        <begin position="388"/>
        <end position="625"/>
    </location>
</feature>
<evidence type="ECO:0000256" key="6">
    <source>
        <dbReference type="ARBA" id="ARBA00022840"/>
    </source>
</evidence>
<dbReference type="PROSITE" id="PS50893">
    <property type="entry name" value="ABC_TRANSPORTER_2"/>
    <property type="match status" value="1"/>
</dbReference>
<evidence type="ECO:0000256" key="9">
    <source>
        <dbReference type="SAM" id="Phobius"/>
    </source>
</evidence>
<evidence type="ECO:0000313" key="11">
    <source>
        <dbReference type="EMBL" id="KAG9465986.1"/>
    </source>
</evidence>
<dbReference type="CDD" id="cd03263">
    <property type="entry name" value="ABC_subfamily_A"/>
    <property type="match status" value="1"/>
</dbReference>
<keyword evidence="6" id="KW-0067">ATP-binding</keyword>